<dbReference type="EMBL" id="WBVX01000022">
    <property type="protein sequence ID" value="KAB2681700.1"/>
    <property type="molecule type" value="Genomic_DNA"/>
</dbReference>
<evidence type="ECO:0000313" key="2">
    <source>
        <dbReference type="EMBL" id="KAB2681700.1"/>
    </source>
</evidence>
<feature type="domain" description="Tip attachment protein J central straight fiber" evidence="1">
    <location>
        <begin position="122"/>
        <end position="172"/>
    </location>
</feature>
<accession>A0A6L3YDF0</accession>
<proteinExistence type="predicted"/>
<protein>
    <submittedName>
        <fullName evidence="2">DUF1983 domain-containing protein</fullName>
    </submittedName>
</protein>
<sequence>MSNSRSLRRELASTYGKAKASWSEDIYVATGPNSAIVQQLTQLNAELDEKADASVVTLLSARVDGVEGDMTAIADAITDVNASVDGTVANSGWRMTATVGSGGTSARISAYARINSGDAWKQAGWFINVTPTGSQFIVIANQFAIADPNNNGSYTYPFVVQNGQVYIQNARLGILNFDILQANNGKLILRGYDNFADVRIFV</sequence>
<dbReference type="Pfam" id="PF09327">
    <property type="entry name" value="Phage_Tail_Tip"/>
    <property type="match status" value="1"/>
</dbReference>
<dbReference type="RefSeq" id="WP_151652504.1">
    <property type="nucleotide sequence ID" value="NZ_JAKVTF010000002.1"/>
</dbReference>
<dbReference type="AlphaFoldDB" id="A0A6L3YDF0"/>
<organism evidence="2 3">
    <name type="scientific">Brucella tritici</name>
    <dbReference type="NCBI Taxonomy" id="94626"/>
    <lineage>
        <taxon>Bacteria</taxon>
        <taxon>Pseudomonadati</taxon>
        <taxon>Pseudomonadota</taxon>
        <taxon>Alphaproteobacteria</taxon>
        <taxon>Hyphomicrobiales</taxon>
        <taxon>Brucellaceae</taxon>
        <taxon>Brucella/Ochrobactrum group</taxon>
        <taxon>Brucella</taxon>
    </lineage>
</organism>
<dbReference type="InterPro" id="IPR015406">
    <property type="entry name" value="GpJ_CSF"/>
</dbReference>
<dbReference type="Proteomes" id="UP000481643">
    <property type="component" value="Unassembled WGS sequence"/>
</dbReference>
<reference evidence="2 3" key="1">
    <citation type="submission" date="2019-09" db="EMBL/GenBank/DDBJ databases">
        <title>Taxonomic organization of the family Brucellaceae based on a phylogenomic approach.</title>
        <authorList>
            <person name="Leclercq S."/>
            <person name="Cloeckaert A."/>
            <person name="Zygmunt M.S."/>
        </authorList>
    </citation>
    <scope>NUCLEOTIDE SEQUENCE [LARGE SCALE GENOMIC DNA]</scope>
    <source>
        <strain evidence="2 3">WS1830</strain>
    </source>
</reference>
<evidence type="ECO:0000313" key="3">
    <source>
        <dbReference type="Proteomes" id="UP000481643"/>
    </source>
</evidence>
<evidence type="ECO:0000259" key="1">
    <source>
        <dbReference type="Pfam" id="PF09327"/>
    </source>
</evidence>
<comment type="caution">
    <text evidence="2">The sequence shown here is derived from an EMBL/GenBank/DDBJ whole genome shotgun (WGS) entry which is preliminary data.</text>
</comment>
<name>A0A6L3YDF0_9HYPH</name>
<gene>
    <name evidence="2" type="ORF">F9L08_18675</name>
</gene>